<evidence type="ECO:0000256" key="1">
    <source>
        <dbReference type="ARBA" id="ARBA00004370"/>
    </source>
</evidence>
<dbReference type="Pfam" id="PF00005">
    <property type="entry name" value="ABC_tran"/>
    <property type="match status" value="2"/>
</dbReference>
<reference evidence="13" key="1">
    <citation type="journal article" date="2014" name="Genome Announc.">
        <title>Draft genome sequence of Colletotrichum sublineola, a destructive pathogen of cultivated sorghum.</title>
        <authorList>
            <person name="Baroncelli R."/>
            <person name="Sanz-Martin J.M."/>
            <person name="Rech G.E."/>
            <person name="Sukno S.A."/>
            <person name="Thon M.R."/>
        </authorList>
    </citation>
    <scope>NUCLEOTIDE SEQUENCE [LARGE SCALE GENOMIC DNA]</scope>
    <source>
        <strain evidence="13">TX430BB</strain>
    </source>
</reference>
<keyword evidence="7 9" id="KW-0472">Membrane</keyword>
<dbReference type="Proteomes" id="UP000027238">
    <property type="component" value="Unassembled WGS sequence"/>
</dbReference>
<dbReference type="SMART" id="SM00382">
    <property type="entry name" value="AAA"/>
    <property type="match status" value="2"/>
</dbReference>
<comment type="caution">
    <text evidence="12">The sequence shown here is derived from an EMBL/GenBank/DDBJ whole genome shotgun (WGS) entry which is preliminary data.</text>
</comment>
<dbReference type="Gene3D" id="3.40.50.300">
    <property type="entry name" value="P-loop containing nucleotide triphosphate hydrolases"/>
    <property type="match status" value="2"/>
</dbReference>
<dbReference type="InterPro" id="IPR003593">
    <property type="entry name" value="AAA+_ATPase"/>
</dbReference>
<feature type="domain" description="ABC transporter" evidence="10">
    <location>
        <begin position="286"/>
        <end position="490"/>
    </location>
</feature>
<dbReference type="PROSITE" id="PS50929">
    <property type="entry name" value="ABC_TM1F"/>
    <property type="match status" value="1"/>
</dbReference>
<dbReference type="HOGENOM" id="CLU_000604_27_5_1"/>
<evidence type="ECO:0000259" key="10">
    <source>
        <dbReference type="PROSITE" id="PS50893"/>
    </source>
</evidence>
<evidence type="ECO:0000256" key="6">
    <source>
        <dbReference type="ARBA" id="ARBA00022989"/>
    </source>
</evidence>
<feature type="transmembrane region" description="Helical" evidence="9">
    <location>
        <begin position="66"/>
        <end position="88"/>
    </location>
</feature>
<feature type="domain" description="ABC transporter" evidence="10">
    <location>
        <begin position="543"/>
        <end position="800"/>
    </location>
</feature>
<dbReference type="PANTHER" id="PTHR24223">
    <property type="entry name" value="ATP-BINDING CASSETTE SUB-FAMILY C"/>
    <property type="match status" value="1"/>
</dbReference>
<dbReference type="AlphaFoldDB" id="A0A066XN17"/>
<feature type="region of interest" description="Disordered" evidence="8">
    <location>
        <begin position="130"/>
        <end position="161"/>
    </location>
</feature>
<dbReference type="OrthoDB" id="6500128at2759"/>
<evidence type="ECO:0008006" key="14">
    <source>
        <dbReference type="Google" id="ProtNLM"/>
    </source>
</evidence>
<feature type="transmembrane region" description="Helical" evidence="9">
    <location>
        <begin position="523"/>
        <end position="543"/>
    </location>
</feature>
<evidence type="ECO:0000259" key="11">
    <source>
        <dbReference type="PROSITE" id="PS50929"/>
    </source>
</evidence>
<evidence type="ECO:0000256" key="4">
    <source>
        <dbReference type="ARBA" id="ARBA00022741"/>
    </source>
</evidence>
<keyword evidence="3 9" id="KW-0812">Transmembrane</keyword>
<evidence type="ECO:0000256" key="8">
    <source>
        <dbReference type="SAM" id="MobiDB-lite"/>
    </source>
</evidence>
<accession>A0A066XN17</accession>
<dbReference type="InterPro" id="IPR017871">
    <property type="entry name" value="ABC_transporter-like_CS"/>
</dbReference>
<dbReference type="EMBL" id="JMSE01000568">
    <property type="protein sequence ID" value="KDN69059.1"/>
    <property type="molecule type" value="Genomic_DNA"/>
</dbReference>
<evidence type="ECO:0000256" key="3">
    <source>
        <dbReference type="ARBA" id="ARBA00022692"/>
    </source>
</evidence>
<evidence type="ECO:0000256" key="9">
    <source>
        <dbReference type="SAM" id="Phobius"/>
    </source>
</evidence>
<dbReference type="InterPro" id="IPR036640">
    <property type="entry name" value="ABC1_TM_sf"/>
</dbReference>
<gene>
    <name evidence="12" type="ORF">CSUB01_10053</name>
</gene>
<dbReference type="OMA" id="SMASIAC"/>
<dbReference type="InterPro" id="IPR011527">
    <property type="entry name" value="ABC1_TM_dom"/>
</dbReference>
<organism evidence="12 13">
    <name type="scientific">Colletotrichum sublineola</name>
    <name type="common">Sorghum anthracnose fungus</name>
    <dbReference type="NCBI Taxonomy" id="1173701"/>
    <lineage>
        <taxon>Eukaryota</taxon>
        <taxon>Fungi</taxon>
        <taxon>Dikarya</taxon>
        <taxon>Ascomycota</taxon>
        <taxon>Pezizomycotina</taxon>
        <taxon>Sordariomycetes</taxon>
        <taxon>Hypocreomycetidae</taxon>
        <taxon>Glomerellales</taxon>
        <taxon>Glomerellaceae</taxon>
        <taxon>Colletotrichum</taxon>
        <taxon>Colletotrichum graminicola species complex</taxon>
    </lineage>
</organism>
<dbReference type="GO" id="GO:0140359">
    <property type="term" value="F:ABC-type transporter activity"/>
    <property type="evidence" value="ECO:0007669"/>
    <property type="project" value="InterPro"/>
</dbReference>
<sequence>MIRGSLFALIFEKTMSLDVSTARNNEAVTLMSADIEGIEPGVELIHEIWASIVELGVALYLLERKVGAACFFVVMPAVIASFLTSRLMRAMGPARMIWSKGIQKRVSATSNMLGHMKGLKMMGAHKLHGHCNSEPSLQRPRGVQEIPPSSDSDPHNKYKSSLSSQLTPVVVIAGAIFWTRRGQDQELSTADIFSILVIVSLVSDPVSQLISCLPNSMASIACFDRIQEYLLLAEQRDTRKNFEQLRIEFPRPCTSNGQTSTPESRKKEPLDFIHEIPSHDSTPYAIIVENGFFTPSGSAEPFLRNIDIRIRSSTCNMAVGPVGSGKSMHVVECADRRDSAHKGIYPLRDNIIAQTKYEEDWYNSVLWACGLQLDVSNLPRDDSLVGSGGNALSGGQKQRVALARSVYSRKPISLLDDVFSALDNTTARLVFNRLLGEGGMLRKSDDPEVESSPPTLTDPSAVEEDADLTRQSGDITLYKFYFKSVSAFVALFWLFLAIIYIGLGKAPQIWLRVWGEQGTNHNSAYYFGAYLALAMSCVIASALRVCAFHKHRAIADTQTSLGAVARLRRFLLEAPREDNPAECGTVPENWPSSGLIELKGVSAAYNGKSSFILTLLRLLEYQSGTIYIDGIDVSRIPRVTLRDRLTALPQDPVTINETVRLNLAPEASHLTDDLLITSLRKVKLWELIQERSGLDAEFGTMNLSHGQQQLFCLARVMLSRSKIVLLDEATSSLDRETDEYIQRVLRDELSDCTVITVAHRLETIVEGDVVIVMDGGEVAEVGGPRQLLEQNRSKFKDLWENRHK</sequence>
<evidence type="ECO:0000313" key="12">
    <source>
        <dbReference type="EMBL" id="KDN69059.1"/>
    </source>
</evidence>
<dbReference type="InterPro" id="IPR003439">
    <property type="entry name" value="ABC_transporter-like_ATP-bd"/>
</dbReference>
<dbReference type="PROSITE" id="PS00211">
    <property type="entry name" value="ABC_TRANSPORTER_1"/>
    <property type="match status" value="2"/>
</dbReference>
<proteinExistence type="predicted"/>
<keyword evidence="13" id="KW-1185">Reference proteome</keyword>
<dbReference type="PROSITE" id="PS50893">
    <property type="entry name" value="ABC_TRANSPORTER_2"/>
    <property type="match status" value="2"/>
</dbReference>
<keyword evidence="5" id="KW-0067">ATP-binding</keyword>
<evidence type="ECO:0000313" key="13">
    <source>
        <dbReference type="Proteomes" id="UP000027238"/>
    </source>
</evidence>
<name>A0A066XN17_COLSU</name>
<dbReference type="Gene3D" id="1.20.1560.10">
    <property type="entry name" value="ABC transporter type 1, transmembrane domain"/>
    <property type="match status" value="1"/>
</dbReference>
<feature type="transmembrane region" description="Helical" evidence="9">
    <location>
        <begin position="480"/>
        <end position="503"/>
    </location>
</feature>
<keyword evidence="2" id="KW-0813">Transport</keyword>
<comment type="subcellular location">
    <subcellularLocation>
        <location evidence="1">Membrane</location>
    </subcellularLocation>
</comment>
<keyword evidence="6 9" id="KW-1133">Transmembrane helix</keyword>
<keyword evidence="4" id="KW-0547">Nucleotide-binding</keyword>
<evidence type="ECO:0000256" key="2">
    <source>
        <dbReference type="ARBA" id="ARBA00022448"/>
    </source>
</evidence>
<dbReference type="SUPFAM" id="SSF52540">
    <property type="entry name" value="P-loop containing nucleoside triphosphate hydrolases"/>
    <property type="match status" value="2"/>
</dbReference>
<evidence type="ECO:0000256" key="7">
    <source>
        <dbReference type="ARBA" id="ARBA00023136"/>
    </source>
</evidence>
<dbReference type="STRING" id="1173701.A0A066XN17"/>
<evidence type="ECO:0000256" key="5">
    <source>
        <dbReference type="ARBA" id="ARBA00022840"/>
    </source>
</evidence>
<dbReference type="GO" id="GO:0005524">
    <property type="term" value="F:ATP binding"/>
    <property type="evidence" value="ECO:0007669"/>
    <property type="project" value="UniProtKB-KW"/>
</dbReference>
<dbReference type="PANTHER" id="PTHR24223:SF399">
    <property type="entry name" value="ABC TRANSPORTER ATNG"/>
    <property type="match status" value="1"/>
</dbReference>
<dbReference type="InterPro" id="IPR050173">
    <property type="entry name" value="ABC_transporter_C-like"/>
</dbReference>
<dbReference type="GO" id="GO:0016020">
    <property type="term" value="C:membrane"/>
    <property type="evidence" value="ECO:0007669"/>
    <property type="project" value="UniProtKB-SubCell"/>
</dbReference>
<protein>
    <recommendedName>
        <fullName evidence="14">ABC transporter</fullName>
    </recommendedName>
</protein>
<dbReference type="InterPro" id="IPR027417">
    <property type="entry name" value="P-loop_NTPase"/>
</dbReference>
<dbReference type="eggNOG" id="KOG0054">
    <property type="taxonomic scope" value="Eukaryota"/>
</dbReference>
<dbReference type="GO" id="GO:0016887">
    <property type="term" value="F:ATP hydrolysis activity"/>
    <property type="evidence" value="ECO:0007669"/>
    <property type="project" value="InterPro"/>
</dbReference>
<feature type="domain" description="ABC transmembrane type-1" evidence="11">
    <location>
        <begin position="1"/>
        <end position="126"/>
    </location>
</feature>